<reference evidence="1 2" key="1">
    <citation type="journal article" date="2018" name="Mycol. Prog.">
        <title>Coniella lustricola, a new species from submerged detritus.</title>
        <authorList>
            <person name="Raudabaugh D.B."/>
            <person name="Iturriaga T."/>
            <person name="Carver A."/>
            <person name="Mondo S."/>
            <person name="Pangilinan J."/>
            <person name="Lipzen A."/>
            <person name="He G."/>
            <person name="Amirebrahimi M."/>
            <person name="Grigoriev I.V."/>
            <person name="Miller A.N."/>
        </authorList>
    </citation>
    <scope>NUCLEOTIDE SEQUENCE [LARGE SCALE GENOMIC DNA]</scope>
    <source>
        <strain evidence="1 2">B22-T-1</strain>
    </source>
</reference>
<dbReference type="InParanoid" id="A0A2T3A4V4"/>
<dbReference type="SUPFAM" id="SSF82199">
    <property type="entry name" value="SET domain"/>
    <property type="match status" value="1"/>
</dbReference>
<dbReference type="Proteomes" id="UP000241462">
    <property type="component" value="Unassembled WGS sequence"/>
</dbReference>
<name>A0A2T3A4V4_9PEZI</name>
<evidence type="ECO:0000313" key="1">
    <source>
        <dbReference type="EMBL" id="PSR82882.1"/>
    </source>
</evidence>
<evidence type="ECO:0000313" key="2">
    <source>
        <dbReference type="Proteomes" id="UP000241462"/>
    </source>
</evidence>
<dbReference type="InterPro" id="IPR050600">
    <property type="entry name" value="SETD3_SETD6_MTase"/>
</dbReference>
<dbReference type="AlphaFoldDB" id="A0A2T3A4V4"/>
<dbReference type="OrthoDB" id="42889at2759"/>
<dbReference type="InterPro" id="IPR046341">
    <property type="entry name" value="SET_dom_sf"/>
</dbReference>
<dbReference type="STRING" id="2025994.A0A2T3A4V4"/>
<dbReference type="PANTHER" id="PTHR13271">
    <property type="entry name" value="UNCHARACTERIZED PUTATIVE METHYLTRANSFERASE"/>
    <property type="match status" value="1"/>
</dbReference>
<dbReference type="EMBL" id="KZ678468">
    <property type="protein sequence ID" value="PSR82882.1"/>
    <property type="molecule type" value="Genomic_DNA"/>
</dbReference>
<proteinExistence type="predicted"/>
<protein>
    <submittedName>
        <fullName evidence="1">Uncharacterized protein</fullName>
    </submittedName>
</protein>
<keyword evidence="2" id="KW-1185">Reference proteome</keyword>
<gene>
    <name evidence="1" type="ORF">BD289DRAFT_370657</name>
</gene>
<dbReference type="Gene3D" id="3.90.1410.10">
    <property type="entry name" value="set domain protein methyltransferase, domain 1"/>
    <property type="match status" value="1"/>
</dbReference>
<sequence length="544" mass="60663">MREVEQDRFKTLVSWATAHGGSLHPSLEVYKDSCTGFSIRVKLDRSPTSSDRQIPSSNSPIQAGDEVLSCPLNISLSYLNALSGQPLSVNSAKDSASNKSWFVFPPAFHDLPPHVIGRFFLMKEYLAGSSSFWHPYIATLPQPDVLPSWSLPPFWSEDDTMFLEGTNTGISAAQIRDQLQTEFKEARRILKDANWPNWQDYTRTIHNWAFSMFASRSFRPSLVIPKSLRDSYSLAEQLQMGQQHETADGGRSARKVAIDDFSILLPVFDIINHSPRAQVRWSVDDADHNAKTCHFHTFDTYQPGDQIFNSYGKKTNSELFLSYGFTLPETENLHNDYVHVRTKAGAGAGPMVQGAGPARPAGPAQDFVVSLRPINNPSSLVGSARQLVARDASFDLRPEFAHVQDSLVWDLCLAVVGPENKLSFISKILSESRSDGPSEDSRQHELECLRQILSASVTLPIEVIQVLDQVKQVLLAKLGMEYDKICETDPGAGVDDEGNEVVVEVEPQTRNQEIAIEYRAQLKNVLENAITTLVPDWQSEAMQE</sequence>
<dbReference type="GO" id="GO:0016279">
    <property type="term" value="F:protein-lysine N-methyltransferase activity"/>
    <property type="evidence" value="ECO:0007669"/>
    <property type="project" value="TreeGrafter"/>
</dbReference>
<dbReference type="PANTHER" id="PTHR13271:SF146">
    <property type="entry name" value="SET DOMAIN-CONTAINING PROTEIN"/>
    <property type="match status" value="1"/>
</dbReference>
<dbReference type="GO" id="GO:0005634">
    <property type="term" value="C:nucleus"/>
    <property type="evidence" value="ECO:0007669"/>
    <property type="project" value="TreeGrafter"/>
</dbReference>
<accession>A0A2T3A4V4</accession>
<organism evidence="1 2">
    <name type="scientific">Coniella lustricola</name>
    <dbReference type="NCBI Taxonomy" id="2025994"/>
    <lineage>
        <taxon>Eukaryota</taxon>
        <taxon>Fungi</taxon>
        <taxon>Dikarya</taxon>
        <taxon>Ascomycota</taxon>
        <taxon>Pezizomycotina</taxon>
        <taxon>Sordariomycetes</taxon>
        <taxon>Sordariomycetidae</taxon>
        <taxon>Diaporthales</taxon>
        <taxon>Schizoparmaceae</taxon>
        <taxon>Coniella</taxon>
    </lineage>
</organism>